<accession>A0AA94L0Z7</accession>
<dbReference type="Pfam" id="PF00027">
    <property type="entry name" value="cNMP_binding"/>
    <property type="match status" value="1"/>
</dbReference>
<dbReference type="Proteomes" id="UP000182680">
    <property type="component" value="Unassembled WGS sequence"/>
</dbReference>
<keyword evidence="3" id="KW-0804">Transcription</keyword>
<reference evidence="6" key="1">
    <citation type="submission" date="2016-11" db="EMBL/GenBank/DDBJ databases">
        <authorList>
            <person name="Jaros S."/>
            <person name="Januszkiewicz K."/>
            <person name="Wedrychowicz H."/>
        </authorList>
    </citation>
    <scope>NUCLEOTIDE SEQUENCE [LARGE SCALE GENOMIC DNA]</scope>
    <source>
        <strain evidence="6">DSM 7057</strain>
    </source>
</reference>
<dbReference type="SUPFAM" id="SSF46785">
    <property type="entry name" value="Winged helix' DNA-binding domain"/>
    <property type="match status" value="1"/>
</dbReference>
<dbReference type="PANTHER" id="PTHR24567:SF26">
    <property type="entry name" value="REGULATORY PROTEIN YEIL"/>
    <property type="match status" value="1"/>
</dbReference>
<gene>
    <name evidence="5" type="ORF">SAMN02910291_00155</name>
</gene>
<evidence type="ECO:0000313" key="6">
    <source>
        <dbReference type="Proteomes" id="UP000182680"/>
    </source>
</evidence>
<keyword evidence="2" id="KW-0238">DNA-binding</keyword>
<dbReference type="Pfam" id="PF13545">
    <property type="entry name" value="HTH_Crp_2"/>
    <property type="match status" value="1"/>
</dbReference>
<dbReference type="InterPro" id="IPR014710">
    <property type="entry name" value="RmlC-like_jellyroll"/>
</dbReference>
<dbReference type="GO" id="GO:0005829">
    <property type="term" value="C:cytosol"/>
    <property type="evidence" value="ECO:0007669"/>
    <property type="project" value="TreeGrafter"/>
</dbReference>
<dbReference type="SUPFAM" id="SSF51206">
    <property type="entry name" value="cAMP-binding domain-like"/>
    <property type="match status" value="1"/>
</dbReference>
<evidence type="ECO:0000259" key="4">
    <source>
        <dbReference type="PROSITE" id="PS50042"/>
    </source>
</evidence>
<dbReference type="PANTHER" id="PTHR24567">
    <property type="entry name" value="CRP FAMILY TRANSCRIPTIONAL REGULATORY PROTEIN"/>
    <property type="match status" value="1"/>
</dbReference>
<dbReference type="EMBL" id="FPIW01000002">
    <property type="protein sequence ID" value="SFW13557.1"/>
    <property type="molecule type" value="Genomic_DNA"/>
</dbReference>
<keyword evidence="1" id="KW-0805">Transcription regulation</keyword>
<evidence type="ECO:0000256" key="1">
    <source>
        <dbReference type="ARBA" id="ARBA00023015"/>
    </source>
</evidence>
<dbReference type="GO" id="GO:0003700">
    <property type="term" value="F:DNA-binding transcription factor activity"/>
    <property type="evidence" value="ECO:0007669"/>
    <property type="project" value="TreeGrafter"/>
</dbReference>
<dbReference type="InterPro" id="IPR012318">
    <property type="entry name" value="HTH_CRP"/>
</dbReference>
<dbReference type="RefSeq" id="WP_232088673.1">
    <property type="nucleotide sequence ID" value="NZ_FPIW01000002.1"/>
</dbReference>
<evidence type="ECO:0000256" key="3">
    <source>
        <dbReference type="ARBA" id="ARBA00023163"/>
    </source>
</evidence>
<dbReference type="GO" id="GO:0003677">
    <property type="term" value="F:DNA binding"/>
    <property type="evidence" value="ECO:0007669"/>
    <property type="project" value="UniProtKB-KW"/>
</dbReference>
<dbReference type="InterPro" id="IPR000595">
    <property type="entry name" value="cNMP-bd_dom"/>
</dbReference>
<dbReference type="CDD" id="cd00038">
    <property type="entry name" value="CAP_ED"/>
    <property type="match status" value="1"/>
</dbReference>
<dbReference type="AlphaFoldDB" id="A0AA94L0Z7"/>
<feature type="domain" description="Cyclic nucleotide-binding" evidence="4">
    <location>
        <begin position="50"/>
        <end position="135"/>
    </location>
</feature>
<dbReference type="InterPro" id="IPR018490">
    <property type="entry name" value="cNMP-bd_dom_sf"/>
</dbReference>
<dbReference type="Gene3D" id="2.60.120.10">
    <property type="entry name" value="Jelly Rolls"/>
    <property type="match status" value="1"/>
</dbReference>
<evidence type="ECO:0000256" key="2">
    <source>
        <dbReference type="ARBA" id="ARBA00023125"/>
    </source>
</evidence>
<comment type="caution">
    <text evidence="5">The sequence shown here is derived from an EMBL/GenBank/DDBJ whole genome shotgun (WGS) entry which is preliminary data.</text>
</comment>
<proteinExistence type="predicted"/>
<dbReference type="PROSITE" id="PS50042">
    <property type="entry name" value="CNMP_BINDING_3"/>
    <property type="match status" value="1"/>
</dbReference>
<evidence type="ECO:0000313" key="5">
    <source>
        <dbReference type="EMBL" id="SFW13557.1"/>
    </source>
</evidence>
<sequence length="250" mass="28583">MGKQMVAEGVKGSRNWAFKEMKGMNAPWRSVLYLARRFAWAKGHEVQFRNRLYFLEKGRVRLTHQSLEGMEKILWYIHEGCIFGETPFLDPMPLESFFTCATDCVVYGFSKESFDVISRERPDLVSNLLLSMSRKLRILSNQASSLYVDNLLVRVCKFMAQHLEPDSHPLTANLGISRQEMASLLGVHRVSLYKVLKQQEEEGLFGPFEGNAVVILQPEEFLGWLLHNARPVHGKGRAAVARLRAPLGFR</sequence>
<organism evidence="5 6">
    <name type="scientific">Desulfovibrio desulfuricans</name>
    <dbReference type="NCBI Taxonomy" id="876"/>
    <lineage>
        <taxon>Bacteria</taxon>
        <taxon>Pseudomonadati</taxon>
        <taxon>Thermodesulfobacteriota</taxon>
        <taxon>Desulfovibrionia</taxon>
        <taxon>Desulfovibrionales</taxon>
        <taxon>Desulfovibrionaceae</taxon>
        <taxon>Desulfovibrio</taxon>
    </lineage>
</organism>
<protein>
    <submittedName>
        <fullName evidence="5">cAMP-binding domain of CRP or a regulatory subunit of cAMP-dependent protein kinases</fullName>
    </submittedName>
</protein>
<dbReference type="InterPro" id="IPR050397">
    <property type="entry name" value="Env_Response_Regulators"/>
</dbReference>
<name>A0AA94L0Z7_DESDE</name>
<dbReference type="InterPro" id="IPR036390">
    <property type="entry name" value="WH_DNA-bd_sf"/>
</dbReference>